<feature type="transmembrane region" description="Helical" evidence="2">
    <location>
        <begin position="76"/>
        <end position="99"/>
    </location>
</feature>
<feature type="region of interest" description="Disordered" evidence="1">
    <location>
        <begin position="109"/>
        <end position="166"/>
    </location>
</feature>
<accession>A0A9N9ZHF5</accession>
<name>A0A9N9ZHF5_9HYPO</name>
<evidence type="ECO:0000256" key="1">
    <source>
        <dbReference type="SAM" id="MobiDB-lite"/>
    </source>
</evidence>
<dbReference type="AlphaFoldDB" id="A0A9N9ZHF5"/>
<reference evidence="3" key="1">
    <citation type="submission" date="2021-10" db="EMBL/GenBank/DDBJ databases">
        <authorList>
            <person name="Piombo E."/>
        </authorList>
    </citation>
    <scope>NUCLEOTIDE SEQUENCE</scope>
</reference>
<evidence type="ECO:0000313" key="4">
    <source>
        <dbReference type="Proteomes" id="UP000775872"/>
    </source>
</evidence>
<evidence type="ECO:0000313" key="3">
    <source>
        <dbReference type="EMBL" id="CAH0055265.1"/>
    </source>
</evidence>
<protein>
    <submittedName>
        <fullName evidence="3">Uncharacterized protein</fullName>
    </submittedName>
</protein>
<organism evidence="3 4">
    <name type="scientific">Clonostachys solani</name>
    <dbReference type="NCBI Taxonomy" id="160281"/>
    <lineage>
        <taxon>Eukaryota</taxon>
        <taxon>Fungi</taxon>
        <taxon>Dikarya</taxon>
        <taxon>Ascomycota</taxon>
        <taxon>Pezizomycotina</taxon>
        <taxon>Sordariomycetes</taxon>
        <taxon>Hypocreomycetidae</taxon>
        <taxon>Hypocreales</taxon>
        <taxon>Bionectriaceae</taxon>
        <taxon>Clonostachys</taxon>
    </lineage>
</organism>
<sequence>MAVLLFSVGAVIRLDLNMLRVTLLVLLATTTMGLPNCGAPPVNLPLLDEAFTLCHLKSEKYLMSRGETQNHVSGGVIGGAVVGSVVGLAIIALGVFLIIRHQPRSNSMSTASQFEELPRATSTTKFPEQSNEMSPIGGQQFPPSEEYNVPQELYGSEPVSHEHRTSPVILFELEASDRR</sequence>
<dbReference type="EMBL" id="CABFOC020000054">
    <property type="protein sequence ID" value="CAH0055265.1"/>
    <property type="molecule type" value="Genomic_DNA"/>
</dbReference>
<keyword evidence="2" id="KW-1133">Transmembrane helix</keyword>
<keyword evidence="4" id="KW-1185">Reference proteome</keyword>
<keyword evidence="2" id="KW-0812">Transmembrane</keyword>
<proteinExistence type="predicted"/>
<evidence type="ECO:0000256" key="2">
    <source>
        <dbReference type="SAM" id="Phobius"/>
    </source>
</evidence>
<keyword evidence="2" id="KW-0472">Membrane</keyword>
<dbReference type="OrthoDB" id="5150990at2759"/>
<feature type="compositionally biased region" description="Polar residues" evidence="1">
    <location>
        <begin position="120"/>
        <end position="133"/>
    </location>
</feature>
<comment type="caution">
    <text evidence="3">The sequence shown here is derived from an EMBL/GenBank/DDBJ whole genome shotgun (WGS) entry which is preliminary data.</text>
</comment>
<gene>
    <name evidence="3" type="ORF">CSOL1703_00017170</name>
</gene>
<dbReference type="Proteomes" id="UP000775872">
    <property type="component" value="Unassembled WGS sequence"/>
</dbReference>